<evidence type="ECO:0000313" key="1">
    <source>
        <dbReference type="EMBL" id="AXJ00976.1"/>
    </source>
</evidence>
<accession>A0A345UKH4</accession>
<reference evidence="1 2" key="1">
    <citation type="submission" date="2018-03" db="EMBL/GenBank/DDBJ databases">
        <title>Phenotypic and genomic properties of Cyclonatronum proteinivorum gen. nov., sp. nov., a haloalkaliphilic bacteroidete from soda lakes possessing Na+-translocating rhodopsin.</title>
        <authorList>
            <person name="Toshchakov S.V."/>
            <person name="Korzhenkov A."/>
            <person name="Samarov N.I."/>
            <person name="Kublanov I.V."/>
            <person name="Muntyan M.S."/>
            <person name="Sorokin D.Y."/>
        </authorList>
    </citation>
    <scope>NUCLEOTIDE SEQUENCE [LARGE SCALE GENOMIC DNA]</scope>
    <source>
        <strain evidence="1 2">Omega</strain>
    </source>
</reference>
<sequence>MIYTEFSEVKGALATESVHILICQKKIKGLRLEVCLIIIAHITIFCKKGLLDSSLMIRLMGDSSQEKKRQLRILRVWFSSSK</sequence>
<dbReference type="EMBL" id="CP027806">
    <property type="protein sequence ID" value="AXJ00976.1"/>
    <property type="molecule type" value="Genomic_DNA"/>
</dbReference>
<keyword evidence="2" id="KW-1185">Reference proteome</keyword>
<organism evidence="1 2">
    <name type="scientific">Cyclonatronum proteinivorum</name>
    <dbReference type="NCBI Taxonomy" id="1457365"/>
    <lineage>
        <taxon>Bacteria</taxon>
        <taxon>Pseudomonadati</taxon>
        <taxon>Balneolota</taxon>
        <taxon>Balneolia</taxon>
        <taxon>Balneolales</taxon>
        <taxon>Cyclonatronaceae</taxon>
        <taxon>Cyclonatronum</taxon>
    </lineage>
</organism>
<gene>
    <name evidence="1" type="ORF">CYPRO_1725</name>
</gene>
<dbReference type="KEGG" id="cprv:CYPRO_1725"/>
<proteinExistence type="predicted"/>
<evidence type="ECO:0000313" key="2">
    <source>
        <dbReference type="Proteomes" id="UP000254808"/>
    </source>
</evidence>
<dbReference type="Proteomes" id="UP000254808">
    <property type="component" value="Chromosome"/>
</dbReference>
<protein>
    <submittedName>
        <fullName evidence="1">Uncharacterized protein</fullName>
    </submittedName>
</protein>
<dbReference type="AlphaFoldDB" id="A0A345UKH4"/>
<name>A0A345UKH4_9BACT</name>